<organism evidence="11 12">
    <name type="scientific">Phototrophicus methaneseepsis</name>
    <dbReference type="NCBI Taxonomy" id="2710758"/>
    <lineage>
        <taxon>Bacteria</taxon>
        <taxon>Bacillati</taxon>
        <taxon>Chloroflexota</taxon>
        <taxon>Candidatus Thermofontia</taxon>
        <taxon>Phototrophicales</taxon>
        <taxon>Phototrophicaceae</taxon>
        <taxon>Phototrophicus</taxon>
    </lineage>
</organism>
<evidence type="ECO:0000256" key="5">
    <source>
        <dbReference type="ARBA" id="ARBA00022692"/>
    </source>
</evidence>
<feature type="transmembrane region" description="Helical" evidence="10">
    <location>
        <begin position="66"/>
        <end position="84"/>
    </location>
</feature>
<evidence type="ECO:0000256" key="1">
    <source>
        <dbReference type="ARBA" id="ARBA00004651"/>
    </source>
</evidence>
<comment type="subcellular location">
    <subcellularLocation>
        <location evidence="1">Cell membrane</location>
        <topology evidence="1">Multi-pass membrane protein</topology>
    </subcellularLocation>
</comment>
<dbReference type="Pfam" id="PF02653">
    <property type="entry name" value="BPD_transp_2"/>
    <property type="match status" value="1"/>
</dbReference>
<sequence length="307" mass="32933">MESIFLQQTVNAILLGAIYALFALGYALVFSVLGVLNLAHSAIFMWGAFIGLLAVEQWQLPPLLALLLGALGGGLLSVLLEFIAFRPLRRRNAARISQLISSIGASILLVNIAQLLFQQIYNRTEAYYPLDLVLFPGMSTETIVLDDIGLRIQPIRIVILVIALVTMVLLQYMVTRTQIGQHMRAVAFSERIASLLGIPVSRIFVLTFFLAGIFGGMAGMLYGVAFRKVDPFIGENVALVGLTAIVLGGMGSIQGAVLGGFIVAALQTISIAAGGSSYSNAIVFVLLFVVLLVRPQGLLGQPENTRA</sequence>
<keyword evidence="2" id="KW-0813">Transport</keyword>
<evidence type="ECO:0000256" key="8">
    <source>
        <dbReference type="ARBA" id="ARBA00023136"/>
    </source>
</evidence>
<evidence type="ECO:0000256" key="3">
    <source>
        <dbReference type="ARBA" id="ARBA00022475"/>
    </source>
</evidence>
<dbReference type="RefSeq" id="WP_195172014.1">
    <property type="nucleotide sequence ID" value="NZ_CP062983.1"/>
</dbReference>
<feature type="transmembrane region" description="Helical" evidence="10">
    <location>
        <begin position="157"/>
        <end position="174"/>
    </location>
</feature>
<dbReference type="EMBL" id="CP062983">
    <property type="protein sequence ID" value="QPC83950.1"/>
    <property type="molecule type" value="Genomic_DNA"/>
</dbReference>
<evidence type="ECO:0000313" key="11">
    <source>
        <dbReference type="EMBL" id="QPC83950.1"/>
    </source>
</evidence>
<dbReference type="GO" id="GO:0015190">
    <property type="term" value="F:L-leucine transmembrane transporter activity"/>
    <property type="evidence" value="ECO:0007669"/>
    <property type="project" value="TreeGrafter"/>
</dbReference>
<keyword evidence="5 10" id="KW-0812">Transmembrane</keyword>
<keyword evidence="12" id="KW-1185">Reference proteome</keyword>
<keyword evidence="6" id="KW-0029">Amino-acid transport</keyword>
<feature type="transmembrane region" description="Helical" evidence="10">
    <location>
        <begin position="237"/>
        <end position="263"/>
    </location>
</feature>
<evidence type="ECO:0000256" key="7">
    <source>
        <dbReference type="ARBA" id="ARBA00022989"/>
    </source>
</evidence>
<dbReference type="GO" id="GO:0005886">
    <property type="term" value="C:plasma membrane"/>
    <property type="evidence" value="ECO:0007669"/>
    <property type="project" value="UniProtKB-SubCell"/>
</dbReference>
<dbReference type="GO" id="GO:1903806">
    <property type="term" value="P:L-isoleucine import across plasma membrane"/>
    <property type="evidence" value="ECO:0007669"/>
    <property type="project" value="TreeGrafter"/>
</dbReference>
<keyword evidence="4" id="KW-0997">Cell inner membrane</keyword>
<dbReference type="AlphaFoldDB" id="A0A7S8EBI8"/>
<name>A0A7S8EBI8_9CHLR</name>
<dbReference type="PANTHER" id="PTHR11795:SF371">
    <property type="entry name" value="HIGH-AFFINITY BRANCHED-CHAIN AMINO ACID TRANSPORT SYSTEM PERMEASE PROTEIN LIVH"/>
    <property type="match status" value="1"/>
</dbReference>
<reference evidence="11 12" key="1">
    <citation type="submission" date="2020-02" db="EMBL/GenBank/DDBJ databases">
        <authorList>
            <person name="Zheng R.K."/>
            <person name="Sun C.M."/>
        </authorList>
    </citation>
    <scope>NUCLEOTIDE SEQUENCE [LARGE SCALE GENOMIC DNA]</scope>
    <source>
        <strain evidence="12">rifampicinis</strain>
    </source>
</reference>
<dbReference type="GO" id="GO:0015188">
    <property type="term" value="F:L-isoleucine transmembrane transporter activity"/>
    <property type="evidence" value="ECO:0007669"/>
    <property type="project" value="TreeGrafter"/>
</dbReference>
<evidence type="ECO:0000256" key="6">
    <source>
        <dbReference type="ARBA" id="ARBA00022970"/>
    </source>
</evidence>
<feature type="transmembrane region" description="Helical" evidence="10">
    <location>
        <begin position="96"/>
        <end position="120"/>
    </location>
</feature>
<dbReference type="InterPro" id="IPR001851">
    <property type="entry name" value="ABC_transp_permease"/>
</dbReference>
<dbReference type="KEGG" id="pmet:G4Y79_06105"/>
<proteinExistence type="inferred from homology"/>
<evidence type="ECO:0000313" key="12">
    <source>
        <dbReference type="Proteomes" id="UP000594468"/>
    </source>
</evidence>
<keyword evidence="8 10" id="KW-0472">Membrane</keyword>
<evidence type="ECO:0000256" key="4">
    <source>
        <dbReference type="ARBA" id="ARBA00022519"/>
    </source>
</evidence>
<dbReference type="GO" id="GO:0015808">
    <property type="term" value="P:L-alanine transport"/>
    <property type="evidence" value="ECO:0007669"/>
    <property type="project" value="TreeGrafter"/>
</dbReference>
<feature type="transmembrane region" description="Helical" evidence="10">
    <location>
        <begin position="269"/>
        <end position="293"/>
    </location>
</feature>
<accession>A0A7S8EBI8</accession>
<feature type="transmembrane region" description="Helical" evidence="10">
    <location>
        <begin position="43"/>
        <end position="60"/>
    </location>
</feature>
<dbReference type="GO" id="GO:0042941">
    <property type="term" value="P:D-alanine transmembrane transport"/>
    <property type="evidence" value="ECO:0007669"/>
    <property type="project" value="TreeGrafter"/>
</dbReference>
<feature type="transmembrane region" description="Helical" evidence="10">
    <location>
        <begin position="203"/>
        <end position="225"/>
    </location>
</feature>
<keyword evidence="3" id="KW-1003">Cell membrane</keyword>
<dbReference type="InterPro" id="IPR052157">
    <property type="entry name" value="BCAA_transport_permease"/>
</dbReference>
<dbReference type="GO" id="GO:0015192">
    <property type="term" value="F:L-phenylalanine transmembrane transporter activity"/>
    <property type="evidence" value="ECO:0007669"/>
    <property type="project" value="TreeGrafter"/>
</dbReference>
<evidence type="ECO:0000256" key="9">
    <source>
        <dbReference type="ARBA" id="ARBA00037998"/>
    </source>
</evidence>
<gene>
    <name evidence="11" type="ORF">G4Y79_06105</name>
</gene>
<dbReference type="Proteomes" id="UP000594468">
    <property type="component" value="Chromosome"/>
</dbReference>
<comment type="similarity">
    <text evidence="9">Belongs to the binding-protein-dependent transport system permease family. LivHM subfamily.</text>
</comment>
<keyword evidence="7 10" id="KW-1133">Transmembrane helix</keyword>
<dbReference type="GO" id="GO:0005304">
    <property type="term" value="F:L-valine transmembrane transporter activity"/>
    <property type="evidence" value="ECO:0007669"/>
    <property type="project" value="TreeGrafter"/>
</dbReference>
<evidence type="ECO:0000256" key="10">
    <source>
        <dbReference type="SAM" id="Phobius"/>
    </source>
</evidence>
<dbReference type="PANTHER" id="PTHR11795">
    <property type="entry name" value="BRANCHED-CHAIN AMINO ACID TRANSPORT SYSTEM PERMEASE PROTEIN LIVH"/>
    <property type="match status" value="1"/>
</dbReference>
<dbReference type="CDD" id="cd06582">
    <property type="entry name" value="TM_PBP1_LivH_like"/>
    <property type="match status" value="1"/>
</dbReference>
<feature type="transmembrane region" description="Helical" evidence="10">
    <location>
        <begin position="12"/>
        <end position="36"/>
    </location>
</feature>
<evidence type="ECO:0000256" key="2">
    <source>
        <dbReference type="ARBA" id="ARBA00022448"/>
    </source>
</evidence>
<protein>
    <submittedName>
        <fullName evidence="11">Branched-chain amino acid ABC transporter permease</fullName>
    </submittedName>
</protein>